<protein>
    <submittedName>
        <fullName evidence="3">Glycosyltransferase involved in cell wall biosynthesis</fullName>
    </submittedName>
</protein>
<dbReference type="SUPFAM" id="SSF53335">
    <property type="entry name" value="S-adenosyl-L-methionine-dependent methyltransferases"/>
    <property type="match status" value="1"/>
</dbReference>
<evidence type="ECO:0000259" key="2">
    <source>
        <dbReference type="Pfam" id="PF00535"/>
    </source>
</evidence>
<dbReference type="Gene3D" id="3.90.550.10">
    <property type="entry name" value="Spore Coat Polysaccharide Biosynthesis Protein SpsA, Chain A"/>
    <property type="match status" value="1"/>
</dbReference>
<dbReference type="SUPFAM" id="SSF53448">
    <property type="entry name" value="Nucleotide-diphospho-sugar transferases"/>
    <property type="match status" value="1"/>
</dbReference>
<dbReference type="InterPro" id="IPR001173">
    <property type="entry name" value="Glyco_trans_2-like"/>
</dbReference>
<dbReference type="EMBL" id="JAVDSB010000011">
    <property type="protein sequence ID" value="MDR6553588.1"/>
    <property type="molecule type" value="Genomic_DNA"/>
</dbReference>
<dbReference type="PANTHER" id="PTHR22916:SF3">
    <property type="entry name" value="UDP-GLCNAC:BETAGAL BETA-1,3-N-ACETYLGLUCOSAMINYLTRANSFERASE-LIKE PROTEIN 1"/>
    <property type="match status" value="1"/>
</dbReference>
<name>A0ABU1P1H6_9BACL</name>
<evidence type="ECO:0000313" key="3">
    <source>
        <dbReference type="EMBL" id="MDR6553588.1"/>
    </source>
</evidence>
<reference evidence="3 4" key="1">
    <citation type="submission" date="2023-07" db="EMBL/GenBank/DDBJ databases">
        <title>Sorghum-associated microbial communities from plants grown in Nebraska, USA.</title>
        <authorList>
            <person name="Schachtman D."/>
        </authorList>
    </citation>
    <scope>NUCLEOTIDE SEQUENCE [LARGE SCALE GENOMIC DNA]</scope>
    <source>
        <strain evidence="3 4">CC258</strain>
    </source>
</reference>
<dbReference type="InterPro" id="IPR029063">
    <property type="entry name" value="SAM-dependent_MTases_sf"/>
</dbReference>
<comment type="caution">
    <text evidence="3">The sequence shown here is derived from an EMBL/GenBank/DDBJ whole genome shotgun (WGS) entry which is preliminary data.</text>
</comment>
<dbReference type="Proteomes" id="UP001267290">
    <property type="component" value="Unassembled WGS sequence"/>
</dbReference>
<dbReference type="Pfam" id="PF00535">
    <property type="entry name" value="Glycos_transf_2"/>
    <property type="match status" value="1"/>
</dbReference>
<evidence type="ECO:0000313" key="4">
    <source>
        <dbReference type="Proteomes" id="UP001267290"/>
    </source>
</evidence>
<gene>
    <name evidence="3" type="ORF">J2736_004795</name>
</gene>
<dbReference type="PANTHER" id="PTHR22916">
    <property type="entry name" value="GLYCOSYLTRANSFERASE"/>
    <property type="match status" value="1"/>
</dbReference>
<organism evidence="3 4">
    <name type="scientific">Paenibacillus qinlingensis</name>
    <dbReference type="NCBI Taxonomy" id="1837343"/>
    <lineage>
        <taxon>Bacteria</taxon>
        <taxon>Bacillati</taxon>
        <taxon>Bacillota</taxon>
        <taxon>Bacilli</taxon>
        <taxon>Bacillales</taxon>
        <taxon>Paenibacillaceae</taxon>
        <taxon>Paenibacillus</taxon>
    </lineage>
</organism>
<accession>A0ABU1P1H6</accession>
<feature type="domain" description="Glycosyltransferase 2-like" evidence="2">
    <location>
        <begin position="5"/>
        <end position="176"/>
    </location>
</feature>
<proteinExistence type="inferred from homology"/>
<comment type="similarity">
    <text evidence="1">Belongs to the glycosyltransferase 2 family.</text>
</comment>
<keyword evidence="4" id="KW-1185">Reference proteome</keyword>
<evidence type="ECO:0000256" key="1">
    <source>
        <dbReference type="ARBA" id="ARBA00006739"/>
    </source>
</evidence>
<sequence length="336" mass="38737">MVKVSVSMTVYNGEKDIRESIDSIVNQTFNDFELIIIDDASTDSTWEIIQSYTDSRIKKYKFDSNRGVGYANNFALQKANGLYFAKLDADDISELDRLEKQVDYLDKHQDISLVSSKINYFPDNENVEKSQRYQDLKATYEFQVNAQKTIADIEKELYWYCCLVHTTIMVRKKDVERVGYPMDLRVGEDYHLFYNMNKLGLKLAKMDETLVQVRISNHSVTSNKDDSILTNIVHIKKMELANFLGKNPRKVAIWGTGNLGRDTYKLIFDMFGIEVDFFIDSNLLVVGTTVLNKEVISPNEIAPYKIIVASSYGKFAISKILEAQGFKHLIEYFVIY</sequence>
<dbReference type="InterPro" id="IPR029044">
    <property type="entry name" value="Nucleotide-diphossugar_trans"/>
</dbReference>